<evidence type="ECO:0000313" key="3">
    <source>
        <dbReference type="EMBL" id="RYO97160.1"/>
    </source>
</evidence>
<keyword evidence="2" id="KW-0472">Membrane</keyword>
<dbReference type="AlphaFoldDB" id="A0A4Q4T4Z4"/>
<organism evidence="3 4">
    <name type="scientific">Monosporascus ibericus</name>
    <dbReference type="NCBI Taxonomy" id="155417"/>
    <lineage>
        <taxon>Eukaryota</taxon>
        <taxon>Fungi</taxon>
        <taxon>Dikarya</taxon>
        <taxon>Ascomycota</taxon>
        <taxon>Pezizomycotina</taxon>
        <taxon>Sordariomycetes</taxon>
        <taxon>Xylariomycetidae</taxon>
        <taxon>Xylariales</taxon>
        <taxon>Xylariales incertae sedis</taxon>
        <taxon>Monosporascus</taxon>
    </lineage>
</organism>
<evidence type="ECO:0000256" key="2">
    <source>
        <dbReference type="SAM" id="Phobius"/>
    </source>
</evidence>
<keyword evidence="4" id="KW-1185">Reference proteome</keyword>
<feature type="region of interest" description="Disordered" evidence="1">
    <location>
        <begin position="166"/>
        <end position="187"/>
    </location>
</feature>
<sequence length="232" mass="23980">MPVLALGLSPVIGISFLTEIVDRKAMWYMAIFSGSTFCIIAGFARSFAWHNASAAGGTTTIATTTTTAAGPADPTASSFARSFTLVLAPRLGPVVGIFLSENACQEGQEVAPGAGAAPIASISTTTSAPGPARSSPAALLGTLGAGCSSAAPSLITAASNEVSAVREMRHKPTPERRIRPTTSQDGKSMAEILHLTRQRSRSDRLKQLTDDEFLAAKGAPDSLRPNAIARAR</sequence>
<name>A0A4Q4T4Z4_9PEZI</name>
<comment type="caution">
    <text evidence="3">The sequence shown here is derived from an EMBL/GenBank/DDBJ whole genome shotgun (WGS) entry which is preliminary data.</text>
</comment>
<feature type="compositionally biased region" description="Basic and acidic residues" evidence="1">
    <location>
        <begin position="166"/>
        <end position="178"/>
    </location>
</feature>
<gene>
    <name evidence="3" type="ORF">DL764_007370</name>
</gene>
<accession>A0A4Q4T4Z4</accession>
<evidence type="ECO:0000313" key="4">
    <source>
        <dbReference type="Proteomes" id="UP000293360"/>
    </source>
</evidence>
<evidence type="ECO:0000256" key="1">
    <source>
        <dbReference type="SAM" id="MobiDB-lite"/>
    </source>
</evidence>
<dbReference type="OrthoDB" id="10648587at2759"/>
<feature type="transmembrane region" description="Helical" evidence="2">
    <location>
        <begin position="25"/>
        <end position="44"/>
    </location>
</feature>
<reference evidence="3 4" key="1">
    <citation type="submission" date="2018-06" db="EMBL/GenBank/DDBJ databases">
        <title>Complete Genomes of Monosporascus.</title>
        <authorList>
            <person name="Robinson A.J."/>
            <person name="Natvig D.O."/>
        </authorList>
    </citation>
    <scope>NUCLEOTIDE SEQUENCE [LARGE SCALE GENOMIC DNA]</scope>
    <source>
        <strain evidence="3 4">CBS 110550</strain>
    </source>
</reference>
<protein>
    <submittedName>
        <fullName evidence="3">Uncharacterized protein</fullName>
    </submittedName>
</protein>
<proteinExistence type="predicted"/>
<dbReference type="EMBL" id="QJNU01000497">
    <property type="protein sequence ID" value="RYO97160.1"/>
    <property type="molecule type" value="Genomic_DNA"/>
</dbReference>
<dbReference type="Proteomes" id="UP000293360">
    <property type="component" value="Unassembled WGS sequence"/>
</dbReference>
<keyword evidence="2" id="KW-1133">Transmembrane helix</keyword>
<keyword evidence="2" id="KW-0812">Transmembrane</keyword>